<evidence type="ECO:0000259" key="2">
    <source>
        <dbReference type="Pfam" id="PF07589"/>
    </source>
</evidence>
<dbReference type="InterPro" id="IPR013424">
    <property type="entry name" value="Ice-binding_C"/>
</dbReference>
<feature type="chain" id="PRO_5045963677" evidence="1">
    <location>
        <begin position="26"/>
        <end position="208"/>
    </location>
</feature>
<evidence type="ECO:0000313" key="4">
    <source>
        <dbReference type="Proteomes" id="UP001462640"/>
    </source>
</evidence>
<dbReference type="NCBIfam" id="TIGR02595">
    <property type="entry name" value="PEP_CTERM"/>
    <property type="match status" value="1"/>
</dbReference>
<dbReference type="Pfam" id="PF07589">
    <property type="entry name" value="PEP-CTERM"/>
    <property type="match status" value="1"/>
</dbReference>
<keyword evidence="1" id="KW-0732">Signal</keyword>
<dbReference type="EMBL" id="JBDPZC010000001">
    <property type="protein sequence ID" value="MEO3711251.1"/>
    <property type="molecule type" value="Genomic_DNA"/>
</dbReference>
<sequence length="208" mass="21188">MRKFTATLSTAALIALGTVPTFASATPVVMGFEGVTADSDQIVPVTPYAEGGYTLTNTNRGDFNDGIFGKNASNSNGSATFVFCAYDSTCFGGTSIKLTGGAPFTLKSIDVGNWETGGPAGTLELIGSVLGGGTVTAVLDTGDAWATRLLSGFDNLLSVEFRGHTAYAVAIDNLVLDLSPSRVPEPGSLALAALALAGLGLSARRRIG</sequence>
<dbReference type="RefSeq" id="WP_347604680.1">
    <property type="nucleotide sequence ID" value="NZ_JBDPZC010000001.1"/>
</dbReference>
<accession>A0ABV0G879</accession>
<proteinExistence type="predicted"/>
<reference evidence="3 4" key="1">
    <citation type="submission" date="2024-05" db="EMBL/GenBank/DDBJ databases">
        <title>Roseateles sp. 2.12 16S ribosomal RNA gene Genome sequencing and assembly.</title>
        <authorList>
            <person name="Woo H."/>
        </authorList>
    </citation>
    <scope>NUCLEOTIDE SEQUENCE [LARGE SCALE GENOMIC DNA]</scope>
    <source>
        <strain evidence="3 4">2.12</strain>
    </source>
</reference>
<keyword evidence="4" id="KW-1185">Reference proteome</keyword>
<evidence type="ECO:0000313" key="3">
    <source>
        <dbReference type="EMBL" id="MEO3711251.1"/>
    </source>
</evidence>
<comment type="caution">
    <text evidence="3">The sequence shown here is derived from an EMBL/GenBank/DDBJ whole genome shotgun (WGS) entry which is preliminary data.</text>
</comment>
<dbReference type="Proteomes" id="UP001462640">
    <property type="component" value="Unassembled WGS sequence"/>
</dbReference>
<evidence type="ECO:0000256" key="1">
    <source>
        <dbReference type="SAM" id="SignalP"/>
    </source>
</evidence>
<organism evidence="3 4">
    <name type="scientific">Roseateles flavus</name>
    <dbReference type="NCBI Taxonomy" id="3149041"/>
    <lineage>
        <taxon>Bacteria</taxon>
        <taxon>Pseudomonadati</taxon>
        <taxon>Pseudomonadota</taxon>
        <taxon>Betaproteobacteria</taxon>
        <taxon>Burkholderiales</taxon>
        <taxon>Sphaerotilaceae</taxon>
        <taxon>Roseateles</taxon>
    </lineage>
</organism>
<name>A0ABV0G879_9BURK</name>
<feature type="domain" description="Ice-binding protein C-terminal" evidence="2">
    <location>
        <begin position="183"/>
        <end position="206"/>
    </location>
</feature>
<protein>
    <submittedName>
        <fullName evidence="3">PEP-CTERM sorting domain-containing protein</fullName>
    </submittedName>
</protein>
<gene>
    <name evidence="3" type="ORF">ABDJ40_00555</name>
</gene>
<feature type="signal peptide" evidence="1">
    <location>
        <begin position="1"/>
        <end position="25"/>
    </location>
</feature>